<evidence type="ECO:0000256" key="1">
    <source>
        <dbReference type="SAM" id="MobiDB-lite"/>
    </source>
</evidence>
<protein>
    <submittedName>
        <fullName evidence="2">Uncharacterized protein</fullName>
    </submittedName>
</protein>
<organism evidence="2 3">
    <name type="scientific">Symbiodinium pilosum</name>
    <name type="common">Dinoflagellate</name>
    <dbReference type="NCBI Taxonomy" id="2952"/>
    <lineage>
        <taxon>Eukaryota</taxon>
        <taxon>Sar</taxon>
        <taxon>Alveolata</taxon>
        <taxon>Dinophyceae</taxon>
        <taxon>Suessiales</taxon>
        <taxon>Symbiodiniaceae</taxon>
        <taxon>Symbiodinium</taxon>
    </lineage>
</organism>
<evidence type="ECO:0000313" key="3">
    <source>
        <dbReference type="Proteomes" id="UP000649617"/>
    </source>
</evidence>
<feature type="compositionally biased region" description="Polar residues" evidence="1">
    <location>
        <begin position="1"/>
        <end position="10"/>
    </location>
</feature>
<proteinExistence type="predicted"/>
<feature type="region of interest" description="Disordered" evidence="1">
    <location>
        <begin position="1"/>
        <end position="157"/>
    </location>
</feature>
<feature type="compositionally biased region" description="Acidic residues" evidence="1">
    <location>
        <begin position="103"/>
        <end position="119"/>
    </location>
</feature>
<feature type="non-terminal residue" evidence="2">
    <location>
        <position position="157"/>
    </location>
</feature>
<evidence type="ECO:0000313" key="2">
    <source>
        <dbReference type="EMBL" id="CAE7666302.1"/>
    </source>
</evidence>
<name>A0A812W316_SYMPI</name>
<comment type="caution">
    <text evidence="2">The sequence shown here is derived from an EMBL/GenBank/DDBJ whole genome shotgun (WGS) entry which is preliminary data.</text>
</comment>
<sequence length="157" mass="16922">EHGALTQSFQALDDELHAKRHSRRGAPARQTRARTPPPTARMLAMGRVQKPTPGSRREEPKGGGKGMPSRQSVMPAASPRKGANPKGSGKGSLGKGRPRSESEESIESSEDDNDDEELVPDASEPAKPVLSHDETPALDEDSEDDEAAVPDFMFDDR</sequence>
<feature type="compositionally biased region" description="Acidic residues" evidence="1">
    <location>
        <begin position="136"/>
        <end position="148"/>
    </location>
</feature>
<gene>
    <name evidence="2" type="ORF">SPIL2461_LOCUS18240</name>
</gene>
<dbReference type="AlphaFoldDB" id="A0A812W316"/>
<dbReference type="Proteomes" id="UP000649617">
    <property type="component" value="Unassembled WGS sequence"/>
</dbReference>
<dbReference type="EMBL" id="CAJNIZ010043704">
    <property type="protein sequence ID" value="CAE7666302.1"/>
    <property type="molecule type" value="Genomic_DNA"/>
</dbReference>
<keyword evidence="3" id="KW-1185">Reference proteome</keyword>
<accession>A0A812W316</accession>
<reference evidence="2" key="1">
    <citation type="submission" date="2021-02" db="EMBL/GenBank/DDBJ databases">
        <authorList>
            <person name="Dougan E. K."/>
            <person name="Rhodes N."/>
            <person name="Thang M."/>
            <person name="Chan C."/>
        </authorList>
    </citation>
    <scope>NUCLEOTIDE SEQUENCE</scope>
</reference>